<gene>
    <name evidence="16" type="ORF">CCH79_00008916</name>
</gene>
<keyword evidence="11 12" id="KW-0807">Transducer</keyword>
<feature type="region of interest" description="Disordered" evidence="13">
    <location>
        <begin position="316"/>
        <end position="338"/>
    </location>
</feature>
<comment type="caution">
    <text evidence="16">The sequence shown here is derived from an EMBL/GenBank/DDBJ whole genome shotgun (WGS) entry which is preliminary data.</text>
</comment>
<dbReference type="GO" id="GO:0046883">
    <property type="term" value="P:regulation of hormone secretion"/>
    <property type="evidence" value="ECO:0007669"/>
    <property type="project" value="InterPro"/>
</dbReference>
<dbReference type="EMBL" id="NHOQ01002573">
    <property type="protein sequence ID" value="PWA15804.1"/>
    <property type="molecule type" value="Genomic_DNA"/>
</dbReference>
<accession>A0A315UW66</accession>
<evidence type="ECO:0000313" key="16">
    <source>
        <dbReference type="EMBL" id="PWA15804.1"/>
    </source>
</evidence>
<dbReference type="SMART" id="SM01381">
    <property type="entry name" value="7TM_GPCR_Srsx"/>
    <property type="match status" value="1"/>
</dbReference>
<reference evidence="16 17" key="1">
    <citation type="journal article" date="2018" name="G3 (Bethesda)">
        <title>A High-Quality Reference Genome for the Invasive Mosquitofish Gambusia affinis Using a Chicago Library.</title>
        <authorList>
            <person name="Hoffberg S.L."/>
            <person name="Troendle N.J."/>
            <person name="Glenn T.C."/>
            <person name="Mahmud O."/>
            <person name="Louha S."/>
            <person name="Chalopin D."/>
            <person name="Bennetzen J.L."/>
            <person name="Mauricio R."/>
        </authorList>
    </citation>
    <scope>NUCLEOTIDE SEQUENCE [LARGE SCALE GENOMIC DNA]</scope>
    <source>
        <strain evidence="16">NE01/NJP1002.9</strain>
        <tissue evidence="16">Muscle</tissue>
    </source>
</reference>
<evidence type="ECO:0000256" key="5">
    <source>
        <dbReference type="ARBA" id="ARBA00022989"/>
    </source>
</evidence>
<evidence type="ECO:0000256" key="13">
    <source>
        <dbReference type="SAM" id="MobiDB-lite"/>
    </source>
</evidence>
<feature type="transmembrane region" description="Helical" evidence="14">
    <location>
        <begin position="43"/>
        <end position="71"/>
    </location>
</feature>
<evidence type="ECO:0000259" key="15">
    <source>
        <dbReference type="PROSITE" id="PS50262"/>
    </source>
</evidence>
<evidence type="ECO:0000256" key="10">
    <source>
        <dbReference type="ARBA" id="ARBA00023180"/>
    </source>
</evidence>
<dbReference type="GO" id="GO:0071880">
    <property type="term" value="P:adenylate cyclase-activating adrenergic receptor signaling pathway"/>
    <property type="evidence" value="ECO:0007669"/>
    <property type="project" value="TreeGrafter"/>
</dbReference>
<dbReference type="CDD" id="cd15330">
    <property type="entry name" value="7tmA_5-HT1A_vertebrates"/>
    <property type="match status" value="1"/>
</dbReference>
<dbReference type="SUPFAM" id="SSF81321">
    <property type="entry name" value="Family A G protein-coupled receptor-like"/>
    <property type="match status" value="1"/>
</dbReference>
<dbReference type="GO" id="GO:0050795">
    <property type="term" value="P:regulation of behavior"/>
    <property type="evidence" value="ECO:0007669"/>
    <property type="project" value="InterPro"/>
</dbReference>
<dbReference type="PANTHER" id="PTHR24248">
    <property type="entry name" value="ADRENERGIC RECEPTOR-RELATED G-PROTEIN COUPLED RECEPTOR"/>
    <property type="match status" value="1"/>
</dbReference>
<dbReference type="GO" id="GO:0019229">
    <property type="term" value="P:regulation of vasoconstriction"/>
    <property type="evidence" value="ECO:0007669"/>
    <property type="project" value="InterPro"/>
</dbReference>
<dbReference type="InterPro" id="IPR017452">
    <property type="entry name" value="GPCR_Rhodpsn_7TM"/>
</dbReference>
<dbReference type="InterPro" id="IPR000276">
    <property type="entry name" value="GPCR_Rhodpsn"/>
</dbReference>
<evidence type="ECO:0000256" key="7">
    <source>
        <dbReference type="ARBA" id="ARBA00023136"/>
    </source>
</evidence>
<dbReference type="InterPro" id="IPR002231">
    <property type="entry name" value="5HT_rcpt"/>
</dbReference>
<dbReference type="PROSITE" id="PS00237">
    <property type="entry name" value="G_PROTEIN_RECEP_F1_1"/>
    <property type="match status" value="1"/>
</dbReference>
<keyword evidence="17" id="KW-1185">Reference proteome</keyword>
<dbReference type="AlphaFoldDB" id="A0A315UW66"/>
<evidence type="ECO:0000256" key="9">
    <source>
        <dbReference type="ARBA" id="ARBA00023170"/>
    </source>
</evidence>
<feature type="transmembrane region" description="Helical" evidence="14">
    <location>
        <begin position="163"/>
        <end position="185"/>
    </location>
</feature>
<feature type="transmembrane region" description="Helical" evidence="14">
    <location>
        <begin position="83"/>
        <end position="109"/>
    </location>
</feature>
<keyword evidence="3" id="KW-0085">Behavior</keyword>
<evidence type="ECO:0000256" key="14">
    <source>
        <dbReference type="SAM" id="Phobius"/>
    </source>
</evidence>
<organism evidence="16 17">
    <name type="scientific">Gambusia affinis</name>
    <name type="common">Western mosquitofish</name>
    <name type="synonym">Heterandria affinis</name>
    <dbReference type="NCBI Taxonomy" id="33528"/>
    <lineage>
        <taxon>Eukaryota</taxon>
        <taxon>Metazoa</taxon>
        <taxon>Chordata</taxon>
        <taxon>Craniata</taxon>
        <taxon>Vertebrata</taxon>
        <taxon>Euteleostomi</taxon>
        <taxon>Actinopterygii</taxon>
        <taxon>Neopterygii</taxon>
        <taxon>Teleostei</taxon>
        <taxon>Neoteleostei</taxon>
        <taxon>Acanthomorphata</taxon>
        <taxon>Ovalentaria</taxon>
        <taxon>Atherinomorphae</taxon>
        <taxon>Cyprinodontiformes</taxon>
        <taxon>Poeciliidae</taxon>
        <taxon>Poeciliinae</taxon>
        <taxon>Gambusia</taxon>
    </lineage>
</organism>
<comment type="subcellular location">
    <subcellularLocation>
        <location evidence="1">Cell membrane</location>
        <topology evidence="1">Multi-pass membrane protein</topology>
    </subcellularLocation>
</comment>
<keyword evidence="4 12" id="KW-0812">Transmembrane</keyword>
<dbReference type="PROSITE" id="PS50262">
    <property type="entry name" value="G_PROTEIN_RECEP_F1_2"/>
    <property type="match status" value="1"/>
</dbReference>
<keyword evidence="2" id="KW-1003">Cell membrane</keyword>
<feature type="domain" description="G-protein coupled receptors family 1 profile" evidence="15">
    <location>
        <begin position="63"/>
        <end position="404"/>
    </location>
</feature>
<dbReference type="Gene3D" id="1.20.1070.10">
    <property type="entry name" value="Rhodopsin 7-helix transmembrane proteins"/>
    <property type="match status" value="1"/>
</dbReference>
<dbReference type="Proteomes" id="UP000250572">
    <property type="component" value="Unassembled WGS sequence"/>
</dbReference>
<dbReference type="PANTHER" id="PTHR24248:SF191">
    <property type="entry name" value="5-HYDROXYTRYPTAMINE RECEPTOR 1A"/>
    <property type="match status" value="1"/>
</dbReference>
<feature type="region of interest" description="Disordered" evidence="13">
    <location>
        <begin position="548"/>
        <end position="581"/>
    </location>
</feature>
<keyword evidence="6 12" id="KW-0297">G-protein coupled receptor</keyword>
<dbReference type="PRINTS" id="PR00237">
    <property type="entry name" value="GPCRRHODOPSN"/>
</dbReference>
<keyword evidence="5 14" id="KW-1133">Transmembrane helix</keyword>
<keyword evidence="9 12" id="KW-0675">Receptor</keyword>
<keyword evidence="8" id="KW-1015">Disulfide bond</keyword>
<evidence type="ECO:0000256" key="1">
    <source>
        <dbReference type="ARBA" id="ARBA00004651"/>
    </source>
</evidence>
<evidence type="ECO:0000256" key="8">
    <source>
        <dbReference type="ARBA" id="ARBA00023157"/>
    </source>
</evidence>
<dbReference type="STRING" id="33528.ENSGAFP00000018221"/>
<keyword evidence="7 14" id="KW-0472">Membrane</keyword>
<protein>
    <recommendedName>
        <fullName evidence="15">G-protein coupled receptors family 1 profile domain-containing protein</fullName>
    </recommendedName>
</protein>
<proteinExistence type="inferred from homology"/>
<dbReference type="GO" id="GO:0004993">
    <property type="term" value="F:G protein-coupled serotonin receptor activity"/>
    <property type="evidence" value="ECO:0007669"/>
    <property type="project" value="InterPro"/>
</dbReference>
<evidence type="ECO:0000256" key="2">
    <source>
        <dbReference type="ARBA" id="ARBA00022475"/>
    </source>
</evidence>
<evidence type="ECO:0000256" key="6">
    <source>
        <dbReference type="ARBA" id="ARBA00023040"/>
    </source>
</evidence>
<dbReference type="GO" id="GO:0005886">
    <property type="term" value="C:plasma membrane"/>
    <property type="evidence" value="ECO:0007669"/>
    <property type="project" value="UniProtKB-SubCell"/>
</dbReference>
<evidence type="ECO:0000313" key="17">
    <source>
        <dbReference type="Proteomes" id="UP000250572"/>
    </source>
</evidence>
<feature type="transmembrane region" description="Helical" evidence="14">
    <location>
        <begin position="205"/>
        <end position="228"/>
    </location>
</feature>
<feature type="transmembrane region" description="Helical" evidence="14">
    <location>
        <begin position="121"/>
        <end position="142"/>
    </location>
</feature>
<evidence type="ECO:0000256" key="12">
    <source>
        <dbReference type="RuleBase" id="RU000688"/>
    </source>
</evidence>
<dbReference type="PRINTS" id="PR00512">
    <property type="entry name" value="5HT1ARECEPTR"/>
</dbReference>
<name>A0A315UW66_GAMAF</name>
<dbReference type="PRINTS" id="PR01101">
    <property type="entry name" value="5HTRECEPTOR"/>
</dbReference>
<evidence type="ECO:0000256" key="3">
    <source>
        <dbReference type="ARBA" id="ARBA00022610"/>
    </source>
</evidence>
<feature type="compositionally biased region" description="Basic and acidic residues" evidence="13">
    <location>
        <begin position="567"/>
        <end position="581"/>
    </location>
</feature>
<dbReference type="Pfam" id="PF00001">
    <property type="entry name" value="7tm_1"/>
    <property type="match status" value="1"/>
</dbReference>
<evidence type="ECO:0000256" key="11">
    <source>
        <dbReference type="ARBA" id="ARBA00023224"/>
    </source>
</evidence>
<dbReference type="InterPro" id="IPR000610">
    <property type="entry name" value="5HT1A_rcpt"/>
</dbReference>
<sequence length="887" mass="98940">MDFLTSSNGSNATGGYPEGMDVVADWIGGNNATESRFQPDLVLAYQIITSLLLGALILCSIFGNACVVAAIALERSLQNVANYLIGSLAVTDLMVSVLVLPMAALYQVLNKWTLGQEICDLFISLDVLCCTSSILHLCAIALDRYWAITDPIDYVNKRTPKRAALLISATWLIGFSISIPPMLGWRSAEDRANPDACMISQDPGYTIYSTFGAFYIPLILMLVLYGRIFRAARFRIRKTVKKTEKAKVSDKCLAVSPAIFHKKSNGETRGKGWRRCDESKSSSPCVNGAVKHGEEGESMEIIEVISNSKTHLPLPNTPQSSSHGYENMNERNSGAKRKLALSRERKTVKTLGIIMGTFIVCWLPFFIVALVLPFCAESCYMPDWLGAVINWLGYSNSLLNPIIYAYFNKDFQSAFKKIIKYLPTTSDLHSRSSQNQKPDHTAFGTLLMPSEDSKRQRARDRIGEKKNNHLCRTNCSAPYPKHEDSLIPHSVIKSVMPRMFLLKQQFGGASTCMLWNNKDCHHGYTSIPGALSGPFPSSKRSNYLMTSKTDWRPVPGEPRLSPGTLTGDRHQQHSGPLRDKDGLATCIPPLTRWLLEIDTSTLHNPAREKSRKCSVPVLMLKAECLKEHQIPEREAQFQSVKFPKDLSEGVAEEGAHKKFVLETAALRRSCMEKAGLLFVVIHHAASCSVDWNCIYPDRLNKLVHHFSKGGCFMPPVKVNSRLNSSLEATSVPPVPVERDVQIHQFRLLPPNPTPPISSTGSFIIHSSMQQGLRLIRVDLWYQHKLLKLPDKLCVHCLHQDPKALVPHHGLLCLQFLIDKLLERHAMDRNCIMRAQALLLHKHSSASSSTKVHKHEDGRGILYAVPRQAWTVLGKCFEDSSSPHLPSS</sequence>
<feature type="transmembrane region" description="Helical" evidence="14">
    <location>
        <begin position="351"/>
        <end position="372"/>
    </location>
</feature>
<comment type="similarity">
    <text evidence="12">Belongs to the G-protein coupled receptor 1 family.</text>
</comment>
<evidence type="ECO:0000256" key="4">
    <source>
        <dbReference type="ARBA" id="ARBA00022692"/>
    </source>
</evidence>
<keyword evidence="10" id="KW-0325">Glycoprotein</keyword>
<dbReference type="GO" id="GO:0043410">
    <property type="term" value="P:positive regulation of MAPK cascade"/>
    <property type="evidence" value="ECO:0007669"/>
    <property type="project" value="TreeGrafter"/>
</dbReference>